<dbReference type="PANTHER" id="PTHR22572">
    <property type="entry name" value="SUGAR-1-PHOSPHATE GUANYL TRANSFERASE"/>
    <property type="match status" value="1"/>
</dbReference>
<keyword evidence="3" id="KW-1185">Reference proteome</keyword>
<evidence type="ECO:0000259" key="1">
    <source>
        <dbReference type="Pfam" id="PF00483"/>
    </source>
</evidence>
<dbReference type="EMBL" id="AZHW01001238">
    <property type="protein sequence ID" value="ETW93431.1"/>
    <property type="molecule type" value="Genomic_DNA"/>
</dbReference>
<dbReference type="InterPro" id="IPR029044">
    <property type="entry name" value="Nucleotide-diphossugar_trans"/>
</dbReference>
<dbReference type="Proteomes" id="UP000019141">
    <property type="component" value="Unassembled WGS sequence"/>
</dbReference>
<evidence type="ECO:0000313" key="2">
    <source>
        <dbReference type="EMBL" id="ETW93431.1"/>
    </source>
</evidence>
<dbReference type="InterPro" id="IPR050486">
    <property type="entry name" value="Mannose-1P_guanyltransferase"/>
</dbReference>
<dbReference type="AlphaFoldDB" id="W4L7W3"/>
<name>W4L7W3_ENTF1</name>
<comment type="caution">
    <text evidence="2">The sequence shown here is derived from an EMBL/GenBank/DDBJ whole genome shotgun (WGS) entry which is preliminary data.</text>
</comment>
<feature type="domain" description="Nucleotidyl transferase" evidence="1">
    <location>
        <begin position="3"/>
        <end position="226"/>
    </location>
</feature>
<organism evidence="2 3">
    <name type="scientific">Entotheonella factor</name>
    <dbReference type="NCBI Taxonomy" id="1429438"/>
    <lineage>
        <taxon>Bacteria</taxon>
        <taxon>Pseudomonadati</taxon>
        <taxon>Nitrospinota/Tectimicrobiota group</taxon>
        <taxon>Candidatus Tectimicrobiota</taxon>
        <taxon>Candidatus Entotheonellia</taxon>
        <taxon>Candidatus Entotheonellales</taxon>
        <taxon>Candidatus Entotheonellaceae</taxon>
        <taxon>Candidatus Entotheonella</taxon>
    </lineage>
</organism>
<dbReference type="HOGENOM" id="CLU_029499_2_0_7"/>
<dbReference type="SUPFAM" id="SSF53448">
    <property type="entry name" value="Nucleotide-diphospho-sugar transferases"/>
    <property type="match status" value="1"/>
</dbReference>
<dbReference type="Pfam" id="PF00483">
    <property type="entry name" value="NTP_transferase"/>
    <property type="match status" value="1"/>
</dbReference>
<evidence type="ECO:0000313" key="3">
    <source>
        <dbReference type="Proteomes" id="UP000019141"/>
    </source>
</evidence>
<dbReference type="InterPro" id="IPR005835">
    <property type="entry name" value="NTP_transferase_dom"/>
</dbReference>
<dbReference type="Gene3D" id="3.90.550.10">
    <property type="entry name" value="Spore Coat Polysaccharide Biosynthesis Protein SpsA, Chain A"/>
    <property type="match status" value="1"/>
</dbReference>
<gene>
    <name evidence="2" type="ORF">ETSY1_39250</name>
</gene>
<sequence>MQAIILAGGRGRRLIPFTDRCPKPLVPLGDTPILDTILRQLKHFGFTQVTLAVGHMADQIQNYVGDGTRYGLDVSYTFEAEPLGTAGPLALVEPMAQHFLVMNGDLITSLDYRDLFAFHRQQGALATIGTCPKMFQIDLGIIYADERAQITDYIEKPAYTFQVSMGIYVFAAAVLKYIEPNKYFDFPDLVKRLLAAGERVVSYPFDGYWMDIGNHGDYEKALDEYHAVKGSLHLD</sequence>
<reference evidence="2 3" key="1">
    <citation type="journal article" date="2014" name="Nature">
        <title>An environmental bacterial taxon with a large and distinct metabolic repertoire.</title>
        <authorList>
            <person name="Wilson M.C."/>
            <person name="Mori T."/>
            <person name="Ruckert C."/>
            <person name="Uria A.R."/>
            <person name="Helf M.J."/>
            <person name="Takada K."/>
            <person name="Gernert C."/>
            <person name="Steffens U.A."/>
            <person name="Heycke N."/>
            <person name="Schmitt S."/>
            <person name="Rinke C."/>
            <person name="Helfrich E.J."/>
            <person name="Brachmann A.O."/>
            <person name="Gurgui C."/>
            <person name="Wakimoto T."/>
            <person name="Kracht M."/>
            <person name="Crusemann M."/>
            <person name="Hentschel U."/>
            <person name="Abe I."/>
            <person name="Matsunaga S."/>
            <person name="Kalinowski J."/>
            <person name="Takeyama H."/>
            <person name="Piel J."/>
        </authorList>
    </citation>
    <scope>NUCLEOTIDE SEQUENCE [LARGE SCALE GENOMIC DNA]</scope>
    <source>
        <strain evidence="3">TSY1</strain>
    </source>
</reference>
<accession>W4L7W3</accession>
<protein>
    <submittedName>
        <fullName evidence="2">Nucleoside-diphosphate-sugar pyrophosphorylase</fullName>
    </submittedName>
</protein>
<proteinExistence type="predicted"/>